<feature type="signal peptide" evidence="18">
    <location>
        <begin position="1"/>
        <end position="19"/>
    </location>
</feature>
<accession>T1JDG3</accession>
<dbReference type="CDD" id="cd15293">
    <property type="entry name" value="7tmC_GPR158-like"/>
    <property type="match status" value="1"/>
</dbReference>
<dbReference type="PhylomeDB" id="T1JDG3"/>
<evidence type="ECO:0000256" key="4">
    <source>
        <dbReference type="ARBA" id="ARBA00022692"/>
    </source>
</evidence>
<dbReference type="eggNOG" id="KOG4418">
    <property type="taxonomic scope" value="Eukaryota"/>
</dbReference>
<evidence type="ECO:0000256" key="6">
    <source>
        <dbReference type="ARBA" id="ARBA00022989"/>
    </source>
</evidence>
<feature type="chain" id="PRO_5004580206" description="G-protein coupled receptors family 3 profile domain-containing protein" evidence="18">
    <location>
        <begin position="20"/>
        <end position="800"/>
    </location>
</feature>
<evidence type="ECO:0000256" key="13">
    <source>
        <dbReference type="ARBA" id="ARBA00023224"/>
    </source>
</evidence>
<dbReference type="CDD" id="cd12913">
    <property type="entry name" value="PDC1_MCP_like"/>
    <property type="match status" value="1"/>
</dbReference>
<dbReference type="InterPro" id="IPR054714">
    <property type="entry name" value="GPR158_179_extracellular"/>
</dbReference>
<dbReference type="STRING" id="126957.T1JDG3"/>
<dbReference type="InterPro" id="IPR043458">
    <property type="entry name" value="GPR158/179"/>
</dbReference>
<evidence type="ECO:0000256" key="17">
    <source>
        <dbReference type="SAM" id="Phobius"/>
    </source>
</evidence>
<dbReference type="GO" id="GO:0004930">
    <property type="term" value="F:G protein-coupled receptor activity"/>
    <property type="evidence" value="ECO:0007669"/>
    <property type="project" value="UniProtKB-KW"/>
</dbReference>
<dbReference type="Pfam" id="PF22572">
    <property type="entry name" value="GPR158_179_EC"/>
    <property type="match status" value="1"/>
</dbReference>
<evidence type="ECO:0000256" key="2">
    <source>
        <dbReference type="ARBA" id="ARBA00007242"/>
    </source>
</evidence>
<evidence type="ECO:0000256" key="7">
    <source>
        <dbReference type="ARBA" id="ARBA00023018"/>
    </source>
</evidence>
<evidence type="ECO:0000313" key="21">
    <source>
        <dbReference type="Proteomes" id="UP000014500"/>
    </source>
</evidence>
<dbReference type="AlphaFoldDB" id="T1JDG3"/>
<feature type="transmembrane region" description="Helical" evidence="17">
    <location>
        <begin position="463"/>
        <end position="484"/>
    </location>
</feature>
<feature type="transmembrane region" description="Helical" evidence="17">
    <location>
        <begin position="606"/>
        <end position="630"/>
    </location>
</feature>
<dbReference type="PANTHER" id="PTHR32546:SF29">
    <property type="entry name" value="G-PROTEIN COUPLED RECEPTORS FAMILY 3 PROFILE DOMAIN-CONTAINING PROTEIN"/>
    <property type="match status" value="1"/>
</dbReference>
<evidence type="ECO:0000259" key="19">
    <source>
        <dbReference type="PROSITE" id="PS50259"/>
    </source>
</evidence>
<dbReference type="GO" id="GO:0045211">
    <property type="term" value="C:postsynaptic membrane"/>
    <property type="evidence" value="ECO:0007669"/>
    <property type="project" value="UniProtKB-SubCell"/>
</dbReference>
<dbReference type="HOGENOM" id="CLU_008739_0_0_1"/>
<dbReference type="Proteomes" id="UP000014500">
    <property type="component" value="Unassembled WGS sequence"/>
</dbReference>
<dbReference type="PANTHER" id="PTHR32546">
    <property type="entry name" value="G-PROTEIN COUPLED RECEPTOR 158-RELATED"/>
    <property type="match status" value="1"/>
</dbReference>
<reference evidence="20" key="2">
    <citation type="submission" date="2015-02" db="UniProtKB">
        <authorList>
            <consortium name="EnsemblMetazoa"/>
        </authorList>
    </citation>
    <scope>IDENTIFICATION</scope>
</reference>
<dbReference type="PROSITE" id="PS50259">
    <property type="entry name" value="G_PROTEIN_RECEP_F3_4"/>
    <property type="match status" value="1"/>
</dbReference>
<comment type="subcellular location">
    <subcellularLocation>
        <location evidence="1">Cell projection</location>
        <location evidence="1">Neuron projection</location>
    </subcellularLocation>
    <subcellularLocation>
        <location evidence="16">Postsynaptic cell membrane</location>
        <topology evidence="16">Multi-pass membrane protein</topology>
    </subcellularLocation>
</comment>
<organism evidence="20 21">
    <name type="scientific">Strigamia maritima</name>
    <name type="common">European centipede</name>
    <name type="synonym">Geophilus maritimus</name>
    <dbReference type="NCBI Taxonomy" id="126957"/>
    <lineage>
        <taxon>Eukaryota</taxon>
        <taxon>Metazoa</taxon>
        <taxon>Ecdysozoa</taxon>
        <taxon>Arthropoda</taxon>
        <taxon>Myriapoda</taxon>
        <taxon>Chilopoda</taxon>
        <taxon>Pleurostigmophora</taxon>
        <taxon>Geophilomorpha</taxon>
        <taxon>Linotaeniidae</taxon>
        <taxon>Strigamia</taxon>
    </lineage>
</organism>
<dbReference type="GO" id="GO:0043005">
    <property type="term" value="C:neuron projection"/>
    <property type="evidence" value="ECO:0007669"/>
    <property type="project" value="UniProtKB-SubCell"/>
</dbReference>
<keyword evidence="9 17" id="KW-0472">Membrane</keyword>
<evidence type="ECO:0000256" key="16">
    <source>
        <dbReference type="ARBA" id="ARBA00034104"/>
    </source>
</evidence>
<evidence type="ECO:0000256" key="14">
    <source>
        <dbReference type="ARBA" id="ARBA00023257"/>
    </source>
</evidence>
<evidence type="ECO:0000256" key="9">
    <source>
        <dbReference type="ARBA" id="ARBA00023136"/>
    </source>
</evidence>
<keyword evidence="7" id="KW-0770">Synapse</keyword>
<keyword evidence="8" id="KW-0297">G-protein coupled receptor</keyword>
<dbReference type="SUPFAM" id="SSF57184">
    <property type="entry name" value="Growth factor receptor domain"/>
    <property type="match status" value="1"/>
</dbReference>
<evidence type="ECO:0000256" key="12">
    <source>
        <dbReference type="ARBA" id="ARBA00023180"/>
    </source>
</evidence>
<keyword evidence="5 18" id="KW-0732">Signal</keyword>
<evidence type="ECO:0000313" key="20">
    <source>
        <dbReference type="EnsemblMetazoa" id="SMAR011844-PA"/>
    </source>
</evidence>
<keyword evidence="10" id="KW-1015">Disulfide bond</keyword>
<evidence type="ECO:0000256" key="11">
    <source>
        <dbReference type="ARBA" id="ARBA00023170"/>
    </source>
</evidence>
<reference evidence="21" key="1">
    <citation type="submission" date="2011-05" db="EMBL/GenBank/DDBJ databases">
        <authorList>
            <person name="Richards S.R."/>
            <person name="Qu J."/>
            <person name="Jiang H."/>
            <person name="Jhangiani S.N."/>
            <person name="Agravi P."/>
            <person name="Goodspeed R."/>
            <person name="Gross S."/>
            <person name="Mandapat C."/>
            <person name="Jackson L."/>
            <person name="Mathew T."/>
            <person name="Pu L."/>
            <person name="Thornton R."/>
            <person name="Saada N."/>
            <person name="Wilczek-Boney K.B."/>
            <person name="Lee S."/>
            <person name="Kovar C."/>
            <person name="Wu Y."/>
            <person name="Scherer S.E."/>
            <person name="Worley K.C."/>
            <person name="Muzny D.M."/>
            <person name="Gibbs R."/>
        </authorList>
    </citation>
    <scope>NUCLEOTIDE SEQUENCE</scope>
    <source>
        <strain evidence="21">Brora</strain>
    </source>
</reference>
<keyword evidence="12" id="KW-0325">Glycoprotein</keyword>
<feature type="transmembrane region" description="Helical" evidence="17">
    <location>
        <begin position="424"/>
        <end position="451"/>
    </location>
</feature>
<evidence type="ECO:0000256" key="18">
    <source>
        <dbReference type="SAM" id="SignalP"/>
    </source>
</evidence>
<name>T1JDG3_STRMM</name>
<dbReference type="Pfam" id="PF00003">
    <property type="entry name" value="7tm_3"/>
    <property type="match status" value="1"/>
</dbReference>
<dbReference type="InterPro" id="IPR017978">
    <property type="entry name" value="GPCR_3_C"/>
</dbReference>
<dbReference type="OMA" id="MIFLQDP"/>
<keyword evidence="4 17" id="KW-0812">Transmembrane</keyword>
<keyword evidence="21" id="KW-1185">Reference proteome</keyword>
<evidence type="ECO:0000256" key="8">
    <source>
        <dbReference type="ARBA" id="ARBA00023040"/>
    </source>
</evidence>
<sequence>MRTLAQRTVLSVLTLVLSATFLYTGEHLTPVTNSRTIRIRHQRTRFAHARERTRIHSPWKTPAPTHTSASAVTTDVTVEHKSSAEDRNDLVTKILRMVETQHVMGENCTAGTDLILADGVIASPRFRLEADVAVNRANFLTRLWRYAPDALRNAEYILYAGVRSMIDFDDDIFAAGNCYDLGAFNEELFCPFAYRLANGSVVAKDLSEEYKYLSNTSEWFYRARTSAYRVIANIPVALQKGFNLLRNHGSIKLPAEEEVLLVSYEDGWWTKPYFDCGGGNIWMMTYTVPFFGFANGSYVFKGTSGIDIDLRRVDIDQCPPGESSQGVNVFASSDKCKTRTTRCVSIPGLGFRRGSYKCECKDGFYYPGKENGFFSGVELEEEYEKLLQREDNLYDGLGMFECFPCADGCDTCSDDRPCVASINWVMRSAILALNGLVIGALPAVAIFTCKYREVKVVKAASPLLLQMIIVGAAFLYSTIVVMYFPPTAITCTIRIWLREIGFALSYGALLLKTWRSAKAIKITDMDLIKGLSFLVGTCTIFLAIRTLVETPSVITARTANDLKAFLCSTDWWDHSFTVAELFFLVWGIHLCIVVRKAPSEFNESKFISLAIYNEFLLSTFLNVSMLFLQSPANPDLLYIIFFCHSQLTTTLLLCLIFGSKAYLVLKGRGKEEEGSSSTFITKPLTAKFLVRPPKSTNSTRMAISTSPSVGQAPLETAAIILTEADAQEELDAIYIQLESLKEKNQRLGHAQIVAKITTMQLGFSVELDENVEIQSLRISAEPRSSDSFADEAHFNRHSSM</sequence>
<dbReference type="InterPro" id="IPR009030">
    <property type="entry name" value="Growth_fac_rcpt_cys_sf"/>
</dbReference>
<protein>
    <recommendedName>
        <fullName evidence="19">G-protein coupled receptors family 3 profile domain-containing protein</fullName>
    </recommendedName>
</protein>
<evidence type="ECO:0000256" key="1">
    <source>
        <dbReference type="ARBA" id="ARBA00004487"/>
    </source>
</evidence>
<dbReference type="Gene3D" id="3.30.450.20">
    <property type="entry name" value="PAS domain"/>
    <property type="match status" value="1"/>
</dbReference>
<dbReference type="EMBL" id="JH432105">
    <property type="status" value="NOT_ANNOTATED_CDS"/>
    <property type="molecule type" value="Genomic_DNA"/>
</dbReference>
<evidence type="ECO:0000256" key="5">
    <source>
        <dbReference type="ARBA" id="ARBA00022729"/>
    </source>
</evidence>
<proteinExistence type="inferred from homology"/>
<feature type="transmembrane region" description="Helical" evidence="17">
    <location>
        <begin position="575"/>
        <end position="594"/>
    </location>
</feature>
<feature type="domain" description="G-protein coupled receptors family 3 profile" evidence="19">
    <location>
        <begin position="450"/>
        <end position="665"/>
    </location>
</feature>
<keyword evidence="14" id="KW-0628">Postsynaptic cell membrane</keyword>
<keyword evidence="3" id="KW-1003">Cell membrane</keyword>
<keyword evidence="11" id="KW-0675">Receptor</keyword>
<evidence type="ECO:0000256" key="10">
    <source>
        <dbReference type="ARBA" id="ARBA00023157"/>
    </source>
</evidence>
<feature type="transmembrane region" description="Helical" evidence="17">
    <location>
        <begin position="527"/>
        <end position="548"/>
    </location>
</feature>
<feature type="transmembrane region" description="Helical" evidence="17">
    <location>
        <begin position="636"/>
        <end position="658"/>
    </location>
</feature>
<keyword evidence="15" id="KW-0966">Cell projection</keyword>
<keyword evidence="13" id="KW-0807">Transducer</keyword>
<evidence type="ECO:0000256" key="3">
    <source>
        <dbReference type="ARBA" id="ARBA00022475"/>
    </source>
</evidence>
<feature type="transmembrane region" description="Helical" evidence="17">
    <location>
        <begin position="496"/>
        <end position="515"/>
    </location>
</feature>
<comment type="similarity">
    <text evidence="2">Belongs to the G-protein coupled receptor 3 family.</text>
</comment>
<evidence type="ECO:0000256" key="15">
    <source>
        <dbReference type="ARBA" id="ARBA00023273"/>
    </source>
</evidence>
<keyword evidence="6 17" id="KW-1133">Transmembrane helix</keyword>
<dbReference type="EnsemblMetazoa" id="SMAR011844-RA">
    <property type="protein sequence ID" value="SMAR011844-PA"/>
    <property type="gene ID" value="SMAR011844"/>
</dbReference>